<dbReference type="PANTHER" id="PTHR12496:SF0">
    <property type="entry name" value="METHYLTRANSFERASE DOMAIN-CONTAINING PROTEIN"/>
    <property type="match status" value="1"/>
</dbReference>
<evidence type="ECO:0000313" key="1">
    <source>
        <dbReference type="EMBL" id="KZN09723.1"/>
    </source>
</evidence>
<dbReference type="OMA" id="RIEDHTC"/>
<gene>
    <name evidence="1" type="ORF">DCAR_002379</name>
</gene>
<sequence>MLYIGKSSIKIVWSFLAGLFVYYASSADRWGGLGKGVGIQNFELHAFRAAFQMVLFQYYPKILVTSPAIGCQDCKKNFTWMNKNAETEVTLSENLKGPDHTDGMIQKVSSKISSGCEKTTYAEKYMLFKKFIQSALDRLGVHCLKEVDLAGLWKKNEPFAELIGPYWSLRDASGLVLETILPLDRLQEQGNSLKVLMLPIFDPALSPGNVALISWKI</sequence>
<dbReference type="AlphaFoldDB" id="A0A162B414"/>
<dbReference type="InterPro" id="IPR052220">
    <property type="entry name" value="METTL25"/>
</dbReference>
<name>A0A162B414_DAUCS</name>
<dbReference type="EMBL" id="LNRQ01000001">
    <property type="protein sequence ID" value="KZN09723.1"/>
    <property type="molecule type" value="Genomic_DNA"/>
</dbReference>
<dbReference type="PANTHER" id="PTHR12496">
    <property type="entry name" value="CGI-41 METHYLTRANSFERASE"/>
    <property type="match status" value="1"/>
</dbReference>
<reference evidence="1" key="1">
    <citation type="journal article" date="2016" name="Nat. Genet.">
        <title>A high-quality carrot genome assembly provides new insights into carotenoid accumulation and asterid genome evolution.</title>
        <authorList>
            <person name="Iorizzo M."/>
            <person name="Ellison S."/>
            <person name="Senalik D."/>
            <person name="Zeng P."/>
            <person name="Satapoomin P."/>
            <person name="Huang J."/>
            <person name="Bowman M."/>
            <person name="Iovene M."/>
            <person name="Sanseverino W."/>
            <person name="Cavagnaro P."/>
            <person name="Yildiz M."/>
            <person name="Macko-Podgorni A."/>
            <person name="Moranska E."/>
            <person name="Grzebelus E."/>
            <person name="Grzebelus D."/>
            <person name="Ashrafi H."/>
            <person name="Zheng Z."/>
            <person name="Cheng S."/>
            <person name="Spooner D."/>
            <person name="Van Deynze A."/>
            <person name="Simon P."/>
        </authorList>
    </citation>
    <scope>NUCLEOTIDE SEQUENCE [LARGE SCALE GENOMIC DNA]</scope>
    <source>
        <tissue evidence="1">Leaf</tissue>
    </source>
</reference>
<dbReference type="STRING" id="79200.A0A162B414"/>
<proteinExistence type="predicted"/>
<comment type="caution">
    <text evidence="1">The sequence shown here is derived from an EMBL/GenBank/DDBJ whole genome shotgun (WGS) entry which is preliminary data.</text>
</comment>
<protein>
    <submittedName>
        <fullName evidence="1">Uncharacterized protein</fullName>
    </submittedName>
</protein>
<dbReference type="Gramene" id="KZN09723">
    <property type="protein sequence ID" value="KZN09723"/>
    <property type="gene ID" value="DCAR_002379"/>
</dbReference>
<accession>A0A162B414</accession>
<organism evidence="1">
    <name type="scientific">Daucus carota subsp. sativus</name>
    <name type="common">Carrot</name>
    <dbReference type="NCBI Taxonomy" id="79200"/>
    <lineage>
        <taxon>Eukaryota</taxon>
        <taxon>Viridiplantae</taxon>
        <taxon>Streptophyta</taxon>
        <taxon>Embryophyta</taxon>
        <taxon>Tracheophyta</taxon>
        <taxon>Spermatophyta</taxon>
        <taxon>Magnoliopsida</taxon>
        <taxon>eudicotyledons</taxon>
        <taxon>Gunneridae</taxon>
        <taxon>Pentapetalae</taxon>
        <taxon>asterids</taxon>
        <taxon>campanulids</taxon>
        <taxon>Apiales</taxon>
        <taxon>Apiaceae</taxon>
        <taxon>Apioideae</taxon>
        <taxon>Scandiceae</taxon>
        <taxon>Daucinae</taxon>
        <taxon>Daucus</taxon>
        <taxon>Daucus sect. Daucus</taxon>
    </lineage>
</organism>